<dbReference type="Proteomes" id="UP000641588">
    <property type="component" value="Unassembled WGS sequence"/>
</dbReference>
<dbReference type="EMBL" id="WHOD01000003">
    <property type="protein sequence ID" value="NOU91707.1"/>
    <property type="molecule type" value="Genomic_DNA"/>
</dbReference>
<evidence type="ECO:0000313" key="2">
    <source>
        <dbReference type="Proteomes" id="UP000641588"/>
    </source>
</evidence>
<protein>
    <submittedName>
        <fullName evidence="1">Uncharacterized protein</fullName>
    </submittedName>
</protein>
<sequence length="97" mass="11045">MINNVIKTKAMGFINQEIERLLTELERGLISKDEAIGGLNTVYNIASGIEDVKYMQTICKIIAYIRSKNYYFKIKSMYSKNYFDGTHEPSLPALSAL</sequence>
<proteinExistence type="predicted"/>
<organism evidence="1 2">
    <name type="scientific">Paenibacillus foliorum</name>
    <dbReference type="NCBI Taxonomy" id="2654974"/>
    <lineage>
        <taxon>Bacteria</taxon>
        <taxon>Bacillati</taxon>
        <taxon>Bacillota</taxon>
        <taxon>Bacilli</taxon>
        <taxon>Bacillales</taxon>
        <taxon>Paenibacillaceae</taxon>
        <taxon>Paenibacillus</taxon>
    </lineage>
</organism>
<keyword evidence="2" id="KW-1185">Reference proteome</keyword>
<evidence type="ECO:0000313" key="1">
    <source>
        <dbReference type="EMBL" id="NOU91707.1"/>
    </source>
</evidence>
<accession>A0A972GJ49</accession>
<gene>
    <name evidence="1" type="ORF">GC093_00440</name>
</gene>
<comment type="caution">
    <text evidence="1">The sequence shown here is derived from an EMBL/GenBank/DDBJ whole genome shotgun (WGS) entry which is preliminary data.</text>
</comment>
<reference evidence="1" key="1">
    <citation type="submission" date="2019-10" db="EMBL/GenBank/DDBJ databases">
        <title>Description of Paenibacillus glebae sp. nov.</title>
        <authorList>
            <person name="Carlier A."/>
            <person name="Qi S."/>
        </authorList>
    </citation>
    <scope>NUCLEOTIDE SEQUENCE</scope>
    <source>
        <strain evidence="1">LMG 31456</strain>
    </source>
</reference>
<dbReference type="RefSeq" id="WP_171649871.1">
    <property type="nucleotide sequence ID" value="NZ_WHOD01000003.1"/>
</dbReference>
<name>A0A972GJ49_9BACL</name>
<dbReference type="AlphaFoldDB" id="A0A972GJ49"/>